<dbReference type="AlphaFoldDB" id="A0A540VD03"/>
<dbReference type="EMBL" id="VIFK01000413">
    <property type="protein sequence ID" value="TQE94645.1"/>
    <property type="molecule type" value="Genomic_DNA"/>
</dbReference>
<feature type="region of interest" description="Disordered" evidence="1">
    <location>
        <begin position="308"/>
        <end position="370"/>
    </location>
</feature>
<protein>
    <submittedName>
        <fullName evidence="2">IS4 family transposase</fullName>
    </submittedName>
</protein>
<dbReference type="NCBIfam" id="NF033590">
    <property type="entry name" value="transpos_IS4_3"/>
    <property type="match status" value="1"/>
</dbReference>
<sequence>MDFCQLRLTLNGAILSLPVTCPQCDLHHRSSTGSTIKDRPSSAGGIRKWLDSHREASRLQAQLPTTRVVSVADRENDLYELLVAAQHPEAADGLVRARHDRRINTSGQPLSRHLQAQPPDAEVEVDIPQRHNQPGRIARLAVRFARVTLQPLQSKRHLGPVTLNPIQATGIDPPDGVKGLSWTLMTTVPTVTAAAACQRLQWYATRWQIEVYHRTLKSGCRTQQRHLGDAERIETGLAIDIVIAWRTFWLTKWGRERPEAPSSTLLEPGVWRALLVRTDVTWGTQIPRMSPHSNGRCTSSPGATAIRIENASPVPRRSGASSSASRTWPRSSPSSRRFVCAPGSTDRKRTHLPQGRVKRGMIPSESKSLP</sequence>
<evidence type="ECO:0000313" key="3">
    <source>
        <dbReference type="Proteomes" id="UP000315400"/>
    </source>
</evidence>
<dbReference type="InterPro" id="IPR012337">
    <property type="entry name" value="RNaseH-like_sf"/>
</dbReference>
<dbReference type="InterPro" id="IPR047768">
    <property type="entry name" value="Tn5p-like"/>
</dbReference>
<evidence type="ECO:0000256" key="1">
    <source>
        <dbReference type="SAM" id="MobiDB-lite"/>
    </source>
</evidence>
<dbReference type="InterPro" id="IPR054836">
    <property type="entry name" value="Tn5_transposase"/>
</dbReference>
<dbReference type="PANTHER" id="PTHR37319:SF1">
    <property type="entry name" value="TRANSPOSASE TN5 DIMERISATION DOMAIN-CONTAINING PROTEIN"/>
    <property type="match status" value="1"/>
</dbReference>
<comment type="caution">
    <text evidence="2">The sequence shown here is derived from an EMBL/GenBank/DDBJ whole genome shotgun (WGS) entry which is preliminary data.</text>
</comment>
<feature type="compositionally biased region" description="Basic residues" evidence="1">
    <location>
        <begin position="348"/>
        <end position="359"/>
    </location>
</feature>
<reference evidence="2 3" key="1">
    <citation type="submission" date="2019-06" db="EMBL/GenBank/DDBJ databases">
        <title>Metagenome assembled Genome of Spiribacter salinus SL48-SHIP from the microbial mat of Salt Lake 48 (Novosibirsk region, Russia).</title>
        <authorList>
            <person name="Shipova A."/>
            <person name="Rozanov A.S."/>
            <person name="Bryanskaya A.V."/>
            <person name="Peltek S.E."/>
        </authorList>
    </citation>
    <scope>NUCLEOTIDE SEQUENCE [LARGE SCALE GENOMIC DNA]</scope>
    <source>
        <strain evidence="2">SL48-SHIP-2</strain>
    </source>
</reference>
<dbReference type="Gene3D" id="3.90.350.10">
    <property type="entry name" value="Transposase Inhibitor Protein From Tn5, Chain A, domain 1"/>
    <property type="match status" value="1"/>
</dbReference>
<proteinExistence type="predicted"/>
<name>A0A540VD03_9GAMM</name>
<accession>A0A540VD03</accession>
<dbReference type="PANTHER" id="PTHR37319">
    <property type="entry name" value="TRANSPOSASE"/>
    <property type="match status" value="1"/>
</dbReference>
<evidence type="ECO:0000313" key="2">
    <source>
        <dbReference type="EMBL" id="TQE94645.1"/>
    </source>
</evidence>
<dbReference type="SUPFAM" id="SSF53098">
    <property type="entry name" value="Ribonuclease H-like"/>
    <property type="match status" value="1"/>
</dbReference>
<feature type="compositionally biased region" description="Low complexity" evidence="1">
    <location>
        <begin position="311"/>
        <end position="337"/>
    </location>
</feature>
<gene>
    <name evidence="2" type="ORF">FKY71_17560</name>
</gene>
<dbReference type="Proteomes" id="UP000315400">
    <property type="component" value="Unassembled WGS sequence"/>
</dbReference>
<organism evidence="2 3">
    <name type="scientific">Spiribacter salinus</name>
    <dbReference type="NCBI Taxonomy" id="1335746"/>
    <lineage>
        <taxon>Bacteria</taxon>
        <taxon>Pseudomonadati</taxon>
        <taxon>Pseudomonadota</taxon>
        <taxon>Gammaproteobacteria</taxon>
        <taxon>Chromatiales</taxon>
        <taxon>Ectothiorhodospiraceae</taxon>
        <taxon>Spiribacter</taxon>
    </lineage>
</organism>